<evidence type="ECO:0000313" key="4">
    <source>
        <dbReference type="Proteomes" id="UP000000304"/>
    </source>
</evidence>
<proteinExistence type="predicted"/>
<evidence type="ECO:0000256" key="1">
    <source>
        <dbReference type="SAM" id="MobiDB-lite"/>
    </source>
</evidence>
<dbReference type="Proteomes" id="UP000000304">
    <property type="component" value="Chromosome 3L"/>
</dbReference>
<sequence length="126" mass="14356">MPVIMMPMMPVDTVLLRLLLTEKCLHLCYVYANGSEMGMPVEWVMIGEPIARNSTTSYCRSMGECLVVRGNNFWDENWSQWEAQGEPIPRPMPNPKPRSKPPGTHGEVGVTWSPEGDLWRRPTESH</sequence>
<keyword evidence="4" id="KW-1185">Reference proteome</keyword>
<evidence type="ECO:0000256" key="2">
    <source>
        <dbReference type="SAM" id="SignalP"/>
    </source>
</evidence>
<gene>
    <name evidence="3" type="primary">Dsim\GD14999</name>
    <name evidence="3" type="ORF">Dsim_GD14999</name>
</gene>
<name>B4QKN1_DROSI</name>
<accession>B4QKN1</accession>
<keyword evidence="2" id="KW-0732">Signal</keyword>
<feature type="compositionally biased region" description="Basic and acidic residues" evidence="1">
    <location>
        <begin position="117"/>
        <end position="126"/>
    </location>
</feature>
<feature type="chain" id="PRO_5005664163" evidence="2">
    <location>
        <begin position="17"/>
        <end position="126"/>
    </location>
</feature>
<feature type="signal peptide" evidence="2">
    <location>
        <begin position="1"/>
        <end position="16"/>
    </location>
</feature>
<protein>
    <submittedName>
        <fullName evidence="3">GD14999</fullName>
    </submittedName>
</protein>
<evidence type="ECO:0000313" key="3">
    <source>
        <dbReference type="EMBL" id="EDX11446.1"/>
    </source>
</evidence>
<dbReference type="AlphaFoldDB" id="B4QKN1"/>
<reference evidence="3 4" key="1">
    <citation type="journal article" date="2007" name="Nature">
        <title>Evolution of genes and genomes on the Drosophila phylogeny.</title>
        <authorList>
            <consortium name="Drosophila 12 Genomes Consortium"/>
            <person name="Clark A.G."/>
            <person name="Eisen M.B."/>
            <person name="Smith D.R."/>
            <person name="Bergman C.M."/>
            <person name="Oliver B."/>
            <person name="Markow T.A."/>
            <person name="Kaufman T.C."/>
            <person name="Kellis M."/>
            <person name="Gelbart W."/>
            <person name="Iyer V.N."/>
            <person name="Pollard D.A."/>
            <person name="Sackton T.B."/>
            <person name="Larracuente A.M."/>
            <person name="Singh N.D."/>
            <person name="Abad J.P."/>
            <person name="Abt D.N."/>
            <person name="Adryan B."/>
            <person name="Aguade M."/>
            <person name="Akashi H."/>
            <person name="Anderson W.W."/>
            <person name="Aquadro C.F."/>
            <person name="Ardell D.H."/>
            <person name="Arguello R."/>
            <person name="Artieri C.G."/>
            <person name="Barbash D.A."/>
            <person name="Barker D."/>
            <person name="Barsanti P."/>
            <person name="Batterham P."/>
            <person name="Batzoglou S."/>
            <person name="Begun D."/>
            <person name="Bhutkar A."/>
            <person name="Blanco E."/>
            <person name="Bosak S.A."/>
            <person name="Bradley R.K."/>
            <person name="Brand A.D."/>
            <person name="Brent M.R."/>
            <person name="Brooks A.N."/>
            <person name="Brown R.H."/>
            <person name="Butlin R.K."/>
            <person name="Caggese C."/>
            <person name="Calvi B.R."/>
            <person name="Bernardo de Carvalho A."/>
            <person name="Caspi A."/>
            <person name="Castrezana S."/>
            <person name="Celniker S.E."/>
            <person name="Chang J.L."/>
            <person name="Chapple C."/>
            <person name="Chatterji S."/>
            <person name="Chinwalla A."/>
            <person name="Civetta A."/>
            <person name="Clifton S.W."/>
            <person name="Comeron J.M."/>
            <person name="Costello J.C."/>
            <person name="Coyne J.A."/>
            <person name="Daub J."/>
            <person name="David R.G."/>
            <person name="Delcher A.L."/>
            <person name="Delehaunty K."/>
            <person name="Do C.B."/>
            <person name="Ebling H."/>
            <person name="Edwards K."/>
            <person name="Eickbush T."/>
            <person name="Evans J.D."/>
            <person name="Filipski A."/>
            <person name="Findeiss S."/>
            <person name="Freyhult E."/>
            <person name="Fulton L."/>
            <person name="Fulton R."/>
            <person name="Garcia A.C."/>
            <person name="Gardiner A."/>
            <person name="Garfield D.A."/>
            <person name="Garvin B.E."/>
            <person name="Gibson G."/>
            <person name="Gilbert D."/>
            <person name="Gnerre S."/>
            <person name="Godfrey J."/>
            <person name="Good R."/>
            <person name="Gotea V."/>
            <person name="Gravely B."/>
            <person name="Greenberg A.J."/>
            <person name="Griffiths-Jones S."/>
            <person name="Gross S."/>
            <person name="Guigo R."/>
            <person name="Gustafson E.A."/>
            <person name="Haerty W."/>
            <person name="Hahn M.W."/>
            <person name="Halligan D.L."/>
            <person name="Halpern A.L."/>
            <person name="Halter G.M."/>
            <person name="Han M.V."/>
            <person name="Heger A."/>
            <person name="Hillier L."/>
            <person name="Hinrichs A.S."/>
            <person name="Holmes I."/>
            <person name="Hoskins R.A."/>
            <person name="Hubisz M.J."/>
            <person name="Hultmark D."/>
            <person name="Huntley M.A."/>
            <person name="Jaffe D.B."/>
            <person name="Jagadeeshan S."/>
            <person name="Jeck W.R."/>
            <person name="Johnson J."/>
            <person name="Jones C.D."/>
            <person name="Jordan W.C."/>
            <person name="Karpen G.H."/>
            <person name="Kataoka E."/>
            <person name="Keightley P.D."/>
            <person name="Kheradpour P."/>
            <person name="Kirkness E.F."/>
            <person name="Koerich L.B."/>
            <person name="Kristiansen K."/>
            <person name="Kudrna D."/>
            <person name="Kulathinal R.J."/>
            <person name="Kumar S."/>
            <person name="Kwok R."/>
            <person name="Lander E."/>
            <person name="Langley C.H."/>
            <person name="Lapoint R."/>
            <person name="Lazzaro B.P."/>
            <person name="Lee S.J."/>
            <person name="Levesque L."/>
            <person name="Li R."/>
            <person name="Lin C.F."/>
            <person name="Lin M.F."/>
            <person name="Lindblad-Toh K."/>
            <person name="Llopart A."/>
            <person name="Long M."/>
            <person name="Low L."/>
            <person name="Lozovsky E."/>
            <person name="Lu J."/>
            <person name="Luo M."/>
            <person name="Machado C.A."/>
            <person name="Makalowski W."/>
            <person name="Marzo M."/>
            <person name="Matsuda M."/>
            <person name="Matzkin L."/>
            <person name="McAllister B."/>
            <person name="McBride C.S."/>
            <person name="McKernan B."/>
            <person name="McKernan K."/>
            <person name="Mendez-Lago M."/>
            <person name="Minx P."/>
            <person name="Mollenhauer M.U."/>
            <person name="Montooth K."/>
            <person name="Mount S.M."/>
            <person name="Mu X."/>
            <person name="Myers E."/>
            <person name="Negre B."/>
            <person name="Newfeld S."/>
            <person name="Nielsen R."/>
            <person name="Noor M.A."/>
            <person name="O'Grady P."/>
            <person name="Pachter L."/>
            <person name="Papaceit M."/>
            <person name="Parisi M.J."/>
            <person name="Parisi M."/>
            <person name="Parts L."/>
            <person name="Pedersen J.S."/>
            <person name="Pesole G."/>
            <person name="Phillippy A.M."/>
            <person name="Ponting C.P."/>
            <person name="Pop M."/>
            <person name="Porcelli D."/>
            <person name="Powell J.R."/>
            <person name="Prohaska S."/>
            <person name="Pruitt K."/>
            <person name="Puig M."/>
            <person name="Quesneville H."/>
            <person name="Ram K.R."/>
            <person name="Rand D."/>
            <person name="Rasmussen M.D."/>
            <person name="Reed L.K."/>
            <person name="Reenan R."/>
            <person name="Reily A."/>
            <person name="Remington K.A."/>
            <person name="Rieger T.T."/>
            <person name="Ritchie M.G."/>
            <person name="Robin C."/>
            <person name="Rogers Y.H."/>
            <person name="Rohde C."/>
            <person name="Rozas J."/>
            <person name="Rubenfield M.J."/>
            <person name="Ruiz A."/>
            <person name="Russo S."/>
            <person name="Salzberg S.L."/>
            <person name="Sanchez-Gracia A."/>
            <person name="Saranga D.J."/>
            <person name="Sato H."/>
            <person name="Schaeffer S.W."/>
            <person name="Schatz M.C."/>
            <person name="Schlenke T."/>
            <person name="Schwartz R."/>
            <person name="Segarra C."/>
            <person name="Singh R.S."/>
            <person name="Sirot L."/>
            <person name="Sirota M."/>
            <person name="Sisneros N.B."/>
            <person name="Smith C.D."/>
            <person name="Smith T.F."/>
            <person name="Spieth J."/>
            <person name="Stage D.E."/>
            <person name="Stark A."/>
            <person name="Stephan W."/>
            <person name="Strausberg R.L."/>
            <person name="Strempel S."/>
            <person name="Sturgill D."/>
            <person name="Sutton G."/>
            <person name="Sutton G.G."/>
            <person name="Tao W."/>
            <person name="Teichmann S."/>
            <person name="Tobari Y.N."/>
            <person name="Tomimura Y."/>
            <person name="Tsolas J.M."/>
            <person name="Valente V.L."/>
            <person name="Venter E."/>
            <person name="Venter J.C."/>
            <person name="Vicario S."/>
            <person name="Vieira F.G."/>
            <person name="Vilella A.J."/>
            <person name="Villasante A."/>
            <person name="Walenz B."/>
            <person name="Wang J."/>
            <person name="Wasserman M."/>
            <person name="Watts T."/>
            <person name="Wilson D."/>
            <person name="Wilson R.K."/>
            <person name="Wing R.A."/>
            <person name="Wolfner M.F."/>
            <person name="Wong A."/>
            <person name="Wong G.K."/>
            <person name="Wu C.I."/>
            <person name="Wu G."/>
            <person name="Yamamoto D."/>
            <person name="Yang H.P."/>
            <person name="Yang S.P."/>
            <person name="Yorke J.A."/>
            <person name="Yoshida K."/>
            <person name="Zdobnov E."/>
            <person name="Zhang P."/>
            <person name="Zhang Y."/>
            <person name="Zimin A.V."/>
            <person name="Baldwin J."/>
            <person name="Abdouelleil A."/>
            <person name="Abdulkadir J."/>
            <person name="Abebe A."/>
            <person name="Abera B."/>
            <person name="Abreu J."/>
            <person name="Acer S.C."/>
            <person name="Aftuck L."/>
            <person name="Alexander A."/>
            <person name="An P."/>
            <person name="Anderson E."/>
            <person name="Anderson S."/>
            <person name="Arachi H."/>
            <person name="Azer M."/>
            <person name="Bachantsang P."/>
            <person name="Barry A."/>
            <person name="Bayul T."/>
            <person name="Berlin A."/>
            <person name="Bessette D."/>
            <person name="Bloom T."/>
            <person name="Blye J."/>
            <person name="Boguslavskiy L."/>
            <person name="Bonnet C."/>
            <person name="Boukhgalter B."/>
            <person name="Bourzgui I."/>
            <person name="Brown A."/>
            <person name="Cahill P."/>
            <person name="Channer S."/>
            <person name="Cheshatsang Y."/>
            <person name="Chuda L."/>
            <person name="Citroen M."/>
            <person name="Collymore A."/>
            <person name="Cooke P."/>
            <person name="Costello M."/>
            <person name="D'Aco K."/>
            <person name="Daza R."/>
            <person name="De Haan G."/>
            <person name="DeGray S."/>
            <person name="DeMaso C."/>
            <person name="Dhargay N."/>
            <person name="Dooley K."/>
            <person name="Dooley E."/>
            <person name="Doricent M."/>
            <person name="Dorje P."/>
            <person name="Dorjee K."/>
            <person name="Dupes A."/>
            <person name="Elong R."/>
            <person name="Falk J."/>
            <person name="Farina A."/>
            <person name="Faro S."/>
            <person name="Ferguson D."/>
            <person name="Fisher S."/>
            <person name="Foley C.D."/>
            <person name="Franke A."/>
            <person name="Friedrich D."/>
            <person name="Gadbois L."/>
            <person name="Gearin G."/>
            <person name="Gearin C.R."/>
            <person name="Giannoukos G."/>
            <person name="Goode T."/>
            <person name="Graham J."/>
            <person name="Grandbois E."/>
            <person name="Grewal S."/>
            <person name="Gyaltsen K."/>
            <person name="Hafez N."/>
            <person name="Hagos B."/>
            <person name="Hall J."/>
            <person name="Henson C."/>
            <person name="Hollinger A."/>
            <person name="Honan T."/>
            <person name="Huard M.D."/>
            <person name="Hughes L."/>
            <person name="Hurhula B."/>
            <person name="Husby M.E."/>
            <person name="Kamat A."/>
            <person name="Kanga B."/>
            <person name="Kashin S."/>
            <person name="Khazanovich D."/>
            <person name="Kisner P."/>
            <person name="Lance K."/>
            <person name="Lara M."/>
            <person name="Lee W."/>
            <person name="Lennon N."/>
            <person name="Letendre F."/>
            <person name="LeVine R."/>
            <person name="Lipovsky A."/>
            <person name="Liu X."/>
            <person name="Liu J."/>
            <person name="Liu S."/>
            <person name="Lokyitsang T."/>
            <person name="Lokyitsang Y."/>
            <person name="Lubonja R."/>
            <person name="Lui A."/>
            <person name="MacDonald P."/>
            <person name="Magnisalis V."/>
            <person name="Maru K."/>
            <person name="Matthews C."/>
            <person name="McCusker W."/>
            <person name="McDonough S."/>
            <person name="Mehta T."/>
            <person name="Meldrim J."/>
            <person name="Meneus L."/>
            <person name="Mihai O."/>
            <person name="Mihalev A."/>
            <person name="Mihova T."/>
            <person name="Mittelman R."/>
            <person name="Mlenga V."/>
            <person name="Montmayeur A."/>
            <person name="Mulrain L."/>
            <person name="Navidi A."/>
            <person name="Naylor J."/>
            <person name="Negash T."/>
            <person name="Nguyen T."/>
            <person name="Nguyen N."/>
            <person name="Nicol R."/>
            <person name="Norbu C."/>
            <person name="Norbu N."/>
            <person name="Novod N."/>
            <person name="O'Neill B."/>
            <person name="Osman S."/>
            <person name="Markiewicz E."/>
            <person name="Oyono O.L."/>
            <person name="Patti C."/>
            <person name="Phunkhang P."/>
            <person name="Pierre F."/>
            <person name="Priest M."/>
            <person name="Raghuraman S."/>
            <person name="Rege F."/>
            <person name="Reyes R."/>
            <person name="Rise C."/>
            <person name="Rogov P."/>
            <person name="Ross K."/>
            <person name="Ryan E."/>
            <person name="Settipalli S."/>
            <person name="Shea T."/>
            <person name="Sherpa N."/>
            <person name="Shi L."/>
            <person name="Shih D."/>
            <person name="Sparrow T."/>
            <person name="Spaulding J."/>
            <person name="Stalker J."/>
            <person name="Stange-Thomann N."/>
            <person name="Stavropoulos S."/>
            <person name="Stone C."/>
            <person name="Strader C."/>
            <person name="Tesfaye S."/>
            <person name="Thomson T."/>
            <person name="Thoulutsang Y."/>
            <person name="Thoulutsang D."/>
            <person name="Topham K."/>
            <person name="Topping I."/>
            <person name="Tsamla T."/>
            <person name="Vassiliev H."/>
            <person name="Vo A."/>
            <person name="Wangchuk T."/>
            <person name="Wangdi T."/>
            <person name="Weiand M."/>
            <person name="Wilkinson J."/>
            <person name="Wilson A."/>
            <person name="Yadav S."/>
            <person name="Young G."/>
            <person name="Yu Q."/>
            <person name="Zembek L."/>
            <person name="Zhong D."/>
            <person name="Zimmer A."/>
            <person name="Zwirko Z."/>
            <person name="Jaffe D.B."/>
            <person name="Alvarez P."/>
            <person name="Brockman W."/>
            <person name="Butler J."/>
            <person name="Chin C."/>
            <person name="Gnerre S."/>
            <person name="Grabherr M."/>
            <person name="Kleber M."/>
            <person name="Mauceli E."/>
            <person name="MacCallum I."/>
        </authorList>
    </citation>
    <scope>NUCLEOTIDE SEQUENCE [LARGE SCALE GENOMIC DNA]</scope>
    <source>
        <strain evidence="4">white501</strain>
    </source>
</reference>
<feature type="region of interest" description="Disordered" evidence="1">
    <location>
        <begin position="84"/>
        <end position="126"/>
    </location>
</feature>
<organism evidence="3 4">
    <name type="scientific">Drosophila simulans</name>
    <name type="common">Fruit fly</name>
    <dbReference type="NCBI Taxonomy" id="7240"/>
    <lineage>
        <taxon>Eukaryota</taxon>
        <taxon>Metazoa</taxon>
        <taxon>Ecdysozoa</taxon>
        <taxon>Arthropoda</taxon>
        <taxon>Hexapoda</taxon>
        <taxon>Insecta</taxon>
        <taxon>Pterygota</taxon>
        <taxon>Neoptera</taxon>
        <taxon>Endopterygota</taxon>
        <taxon>Diptera</taxon>
        <taxon>Brachycera</taxon>
        <taxon>Muscomorpha</taxon>
        <taxon>Ephydroidea</taxon>
        <taxon>Drosophilidae</taxon>
        <taxon>Drosophila</taxon>
        <taxon>Sophophora</taxon>
    </lineage>
</organism>
<dbReference type="HOGENOM" id="CLU_1983916_0_0_1"/>
<dbReference type="EMBL" id="CM000363">
    <property type="protein sequence ID" value="EDX11446.1"/>
    <property type="molecule type" value="Genomic_DNA"/>
</dbReference>